<dbReference type="EMBL" id="JTDY01000693">
    <property type="protein sequence ID" value="KOB76197.1"/>
    <property type="molecule type" value="Genomic_DNA"/>
</dbReference>
<dbReference type="GO" id="GO:0001227">
    <property type="term" value="F:DNA-binding transcription repressor activity, RNA polymerase II-specific"/>
    <property type="evidence" value="ECO:0007669"/>
    <property type="project" value="TreeGrafter"/>
</dbReference>
<dbReference type="PANTHER" id="PTHR24399:SF70">
    <property type="entry name" value="C2H2-TYPE DOMAIN-CONTAINING PROTEIN"/>
    <property type="match status" value="1"/>
</dbReference>
<dbReference type="GO" id="GO:0000978">
    <property type="term" value="F:RNA polymerase II cis-regulatory region sequence-specific DNA binding"/>
    <property type="evidence" value="ECO:0007669"/>
    <property type="project" value="TreeGrafter"/>
</dbReference>
<keyword evidence="2" id="KW-0479">Metal-binding</keyword>
<dbReference type="Pfam" id="PF00096">
    <property type="entry name" value="zf-C2H2"/>
    <property type="match status" value="3"/>
</dbReference>
<dbReference type="SUPFAM" id="SSF57667">
    <property type="entry name" value="beta-beta-alpha zinc fingers"/>
    <property type="match status" value="4"/>
</dbReference>
<dbReference type="InterPro" id="IPR036236">
    <property type="entry name" value="Znf_C2H2_sf"/>
</dbReference>
<dbReference type="PANTHER" id="PTHR24399">
    <property type="entry name" value="ZINC FINGER AND BTB DOMAIN-CONTAINING"/>
    <property type="match status" value="1"/>
</dbReference>
<feature type="non-terminal residue" evidence="11">
    <location>
        <position position="1"/>
    </location>
</feature>
<evidence type="ECO:0000259" key="10">
    <source>
        <dbReference type="PROSITE" id="PS50157"/>
    </source>
</evidence>
<keyword evidence="7" id="KW-0804">Transcription</keyword>
<feature type="domain" description="C2H2-type" evidence="10">
    <location>
        <begin position="320"/>
        <end position="343"/>
    </location>
</feature>
<evidence type="ECO:0000256" key="9">
    <source>
        <dbReference type="PROSITE-ProRule" id="PRU00042"/>
    </source>
</evidence>
<evidence type="ECO:0000256" key="6">
    <source>
        <dbReference type="ARBA" id="ARBA00023015"/>
    </source>
</evidence>
<feature type="domain" description="C2H2-type" evidence="10">
    <location>
        <begin position="292"/>
        <end position="319"/>
    </location>
</feature>
<dbReference type="GO" id="GO:0005654">
    <property type="term" value="C:nucleoplasm"/>
    <property type="evidence" value="ECO:0007669"/>
    <property type="project" value="TreeGrafter"/>
</dbReference>
<dbReference type="Pfam" id="PF12874">
    <property type="entry name" value="zf-met"/>
    <property type="match status" value="1"/>
</dbReference>
<comment type="caution">
    <text evidence="11">The sequence shown here is derived from an EMBL/GenBank/DDBJ whole genome shotgun (WGS) entry which is preliminary data.</text>
</comment>
<feature type="domain" description="C2H2-type" evidence="10">
    <location>
        <begin position="236"/>
        <end position="264"/>
    </location>
</feature>
<protein>
    <recommendedName>
        <fullName evidence="10">C2H2-type domain-containing protein</fullName>
    </recommendedName>
</protein>
<evidence type="ECO:0000256" key="4">
    <source>
        <dbReference type="ARBA" id="ARBA00022771"/>
    </source>
</evidence>
<evidence type="ECO:0000313" key="12">
    <source>
        <dbReference type="Proteomes" id="UP000037510"/>
    </source>
</evidence>
<feature type="domain" description="C2H2-type" evidence="10">
    <location>
        <begin position="206"/>
        <end position="234"/>
    </location>
</feature>
<keyword evidence="4 9" id="KW-0863">Zinc-finger</keyword>
<keyword evidence="6" id="KW-0805">Transcription regulation</keyword>
<dbReference type="PROSITE" id="PS00028">
    <property type="entry name" value="ZINC_FINGER_C2H2_1"/>
    <property type="match status" value="7"/>
</dbReference>
<keyword evidence="12" id="KW-1185">Reference proteome</keyword>
<evidence type="ECO:0000256" key="5">
    <source>
        <dbReference type="ARBA" id="ARBA00022833"/>
    </source>
</evidence>
<feature type="domain" description="C2H2-type" evidence="10">
    <location>
        <begin position="264"/>
        <end position="291"/>
    </location>
</feature>
<evidence type="ECO:0000256" key="7">
    <source>
        <dbReference type="ARBA" id="ARBA00023163"/>
    </source>
</evidence>
<name>A0A0L7LL89_OPEBR</name>
<dbReference type="PROSITE" id="PS50157">
    <property type="entry name" value="ZINC_FINGER_C2H2_2"/>
    <property type="match status" value="6"/>
</dbReference>
<evidence type="ECO:0000256" key="2">
    <source>
        <dbReference type="ARBA" id="ARBA00022723"/>
    </source>
</evidence>
<evidence type="ECO:0000256" key="8">
    <source>
        <dbReference type="ARBA" id="ARBA00023242"/>
    </source>
</evidence>
<reference evidence="11 12" key="1">
    <citation type="journal article" date="2015" name="Genome Biol. Evol.">
        <title>The genome of winter moth (Operophtera brumata) provides a genomic perspective on sexual dimorphism and phenology.</title>
        <authorList>
            <person name="Derks M.F."/>
            <person name="Smit S."/>
            <person name="Salis L."/>
            <person name="Schijlen E."/>
            <person name="Bossers A."/>
            <person name="Mateman C."/>
            <person name="Pijl A.S."/>
            <person name="de Ridder D."/>
            <person name="Groenen M.A."/>
            <person name="Visser M.E."/>
            <person name="Megens H.J."/>
        </authorList>
    </citation>
    <scope>NUCLEOTIDE SEQUENCE [LARGE SCALE GENOMIC DNA]</scope>
    <source>
        <strain evidence="11">WM2013NL</strain>
        <tissue evidence="11">Head and thorax</tissue>
    </source>
</reference>
<evidence type="ECO:0000313" key="11">
    <source>
        <dbReference type="EMBL" id="KOB76197.1"/>
    </source>
</evidence>
<dbReference type="GO" id="GO:0008270">
    <property type="term" value="F:zinc ion binding"/>
    <property type="evidence" value="ECO:0007669"/>
    <property type="project" value="UniProtKB-KW"/>
</dbReference>
<dbReference type="AlphaFoldDB" id="A0A0L7LL89"/>
<keyword evidence="5" id="KW-0862">Zinc</keyword>
<evidence type="ECO:0000256" key="3">
    <source>
        <dbReference type="ARBA" id="ARBA00022737"/>
    </source>
</evidence>
<evidence type="ECO:0000256" key="1">
    <source>
        <dbReference type="ARBA" id="ARBA00004123"/>
    </source>
</evidence>
<dbReference type="STRING" id="104452.A0A0L7LL89"/>
<keyword evidence="3" id="KW-0677">Repeat</keyword>
<dbReference type="Gene3D" id="3.30.160.60">
    <property type="entry name" value="Classic Zinc Finger"/>
    <property type="match status" value="4"/>
</dbReference>
<organism evidence="11 12">
    <name type="scientific">Operophtera brumata</name>
    <name type="common">Winter moth</name>
    <name type="synonym">Phalaena brumata</name>
    <dbReference type="NCBI Taxonomy" id="104452"/>
    <lineage>
        <taxon>Eukaryota</taxon>
        <taxon>Metazoa</taxon>
        <taxon>Ecdysozoa</taxon>
        <taxon>Arthropoda</taxon>
        <taxon>Hexapoda</taxon>
        <taxon>Insecta</taxon>
        <taxon>Pterygota</taxon>
        <taxon>Neoptera</taxon>
        <taxon>Endopterygota</taxon>
        <taxon>Lepidoptera</taxon>
        <taxon>Glossata</taxon>
        <taxon>Ditrysia</taxon>
        <taxon>Geometroidea</taxon>
        <taxon>Geometridae</taxon>
        <taxon>Larentiinae</taxon>
        <taxon>Operophtera</taxon>
    </lineage>
</organism>
<accession>A0A0L7LL89</accession>
<sequence length="350" mass="40869">FKYPKSSAAKLNAGVILRYSTVYPFRLPENNIVCVFCHESFEEPSAFGKHMEQHQTFSIRHAFAHCPDSYLKADCSDIRCRICLKPSDSLETIANHLRKTHQKLLDLSAPLGIQPFNFKSDKLRCAMCETKAYSLRQLSRHTQTHFLRFTCETCGKAYASNNALQVHIRYSHRKLKGYYCGKCRTTFNTVDEKRIHLDESERCRRYVCNVCGDRFMSSFTKLLHMKEAHGVEKKPQVCPECGQAFADKKILINHFKTAHTDNNVVCDFCGQKFVSKKDLEEHRVTHTNDKPFPCPVCSKPFPRKKNLTQHMWIHSEYKKFECKLCDKKFNQRVSWKSHNKINHPELMNFE</sequence>
<gene>
    <name evidence="11" type="ORF">OBRU01_06187</name>
</gene>
<dbReference type="SMART" id="SM00355">
    <property type="entry name" value="ZnF_C2H2"/>
    <property type="match status" value="10"/>
</dbReference>
<dbReference type="FunFam" id="3.30.160.60:FF:000624">
    <property type="entry name" value="zinc finger protein 697"/>
    <property type="match status" value="1"/>
</dbReference>
<feature type="domain" description="C2H2-type" evidence="10">
    <location>
        <begin position="149"/>
        <end position="177"/>
    </location>
</feature>
<feature type="non-terminal residue" evidence="11">
    <location>
        <position position="350"/>
    </location>
</feature>
<dbReference type="Proteomes" id="UP000037510">
    <property type="component" value="Unassembled WGS sequence"/>
</dbReference>
<keyword evidence="8" id="KW-0539">Nucleus</keyword>
<dbReference type="InterPro" id="IPR013087">
    <property type="entry name" value="Znf_C2H2_type"/>
</dbReference>
<comment type="subcellular location">
    <subcellularLocation>
        <location evidence="1">Nucleus</location>
    </subcellularLocation>
</comment>
<proteinExistence type="predicted"/>